<dbReference type="Proteomes" id="UP000325779">
    <property type="component" value="Unassembled WGS sequence"/>
</dbReference>
<evidence type="ECO:0000259" key="4">
    <source>
        <dbReference type="Pfam" id="PF20220"/>
    </source>
</evidence>
<evidence type="ECO:0008006" key="7">
    <source>
        <dbReference type="Google" id="ProtNLM"/>
    </source>
</evidence>
<comment type="caution">
    <text evidence="5">The sequence shown here is derived from an EMBL/GenBank/DDBJ whole genome shotgun (WGS) entry which is preliminary data.</text>
</comment>
<evidence type="ECO:0000313" key="6">
    <source>
        <dbReference type="Proteomes" id="UP000325779"/>
    </source>
</evidence>
<evidence type="ECO:0000256" key="1">
    <source>
        <dbReference type="SAM" id="Coils"/>
    </source>
</evidence>
<accession>A0ABD7V8M0</accession>
<dbReference type="InterPro" id="IPR046839">
    <property type="entry name" value="ABC_toxin_N"/>
</dbReference>
<proteinExistence type="predicted"/>
<dbReference type="EMBL" id="CABVIJ010000001">
    <property type="protein sequence ID" value="VVO45600.1"/>
    <property type="molecule type" value="Genomic_DNA"/>
</dbReference>
<reference evidence="5 6" key="1">
    <citation type="submission" date="2019-09" db="EMBL/GenBank/DDBJ databases">
        <authorList>
            <person name="Chandra G."/>
            <person name="Truman W A."/>
        </authorList>
    </citation>
    <scope>NUCLEOTIDE SEQUENCE [LARGE SCALE GENOMIC DNA]</scope>
    <source>
        <strain evidence="5">PS732</strain>
    </source>
</reference>
<dbReference type="InterPro" id="IPR040840">
    <property type="entry name" value="TcA_TcB_BD"/>
</dbReference>
<sequence>MALSDIGVLLEKRRSALLEYSIGQVNKAEYGFVKTPADMFELLRMDPLDTFAVQSSWVAEATSCVQQYIHAVYRKLEPGFTTHQFPPRDLAEWQLYNNYPDWAAVQLIAIYPENYINPFVRQRKSSLFKSLENDLNQSRLNNDSVQTALQGYLHRFEQTCDLDVLSCYMDGATPDLADYYFIGRQRAQPFQYYWRKAEIELTSTCVGVNPAAWSEWQEIGIQPAHRVLEMRPVFWNGRLCLVWAEWRDKVAGQKADDFLPAHLSVKLAFMTQSGQWSAPLDIYSEDARSDDEPEHFRLVATVLMDSPSSKGKLGVLITAGQKPYVLNKHMIFDVLMRPDTIDVGTRLEVARERFDSPDTVQHSLGHQVTMTSVSKPEGSLSPFLSLQATAVREGNVDKVTVIGLCEPTGLPNTPPTLPFVMGLIEGTGADEQLEVHLSPAGGWVTTPLTVCRDKGSWAQPTAFGLATKTAGFGGREFNLTIVNLSDFTAPTLLKNSADAAQFLGFNLPTPYLKYVRLNSLFGPELVKLSDNSVAAVLDLETQFIVEPPPANDPIFKEPNGAFDGANGLFFWELFFHLPHLVAKLLGNEERFADSQSWLHYVFDPQATADESDVNGKPRYWRCRPLANNQGNPGCEALAPTDPDAIGYSKPDHFKILMFCEYVINLVNWGDRHYRQMTRDSLVAAKLCYVQAGFLMGKAPTARTVSRWQTMTVASLLKQCETRPELEAFEQALNFSLADVASGSDVAPMLGMLACGPFKEPINQPLLDLFALPQQRLDNLRNNLTIDGKPLLIPLFSPPTDPNQLLRDLAAGGGAGPRPMGGRLVVNAFRWRVSYEVALRAVQALQDLGGQVLSMLERRDRAEQEELQQTHLVELGDYAKTVQEQSIAQLEASVTALEQSRAVAQHRAEAYARNYDENVSAVEYEVMDSLYESKQLSLASSAIKPAAAVMASLPNIIGLANGGHRIDQALEAVSFGLGIASSVAQMDADKQATTEAYRRRRDDWQLQRDQALLEVDAIDAQIEAQRHAVTAARTSLAQTLRANHQALTIYNYLKKRATNAELFGWLLGQLKALHYQAYDAVVSLCLTAQNSMNAETGDYDTQIPMPQVWFDQRHGFTAGEHLRGHLLRMEREYLQRYERRLELTKTVSLRKLFDDPIERQKSAGSWAEALKQLRETGSLEFSLSQLLFDRDHPGHYCRQISSVEVNLPVLLGPYEDVRATLVQISSKTATRATTQSVQYLHNPQGVAPSDVLFNLRSGQQIALSSGIADAGMTAMKPDEGLLNSFENTGAVSTWKLEFPWSASLSQSGVLETLIDAVVSLNIKCKAGDASFVRQVMDLVNAIENPEQGKSGKGARNHG</sequence>
<dbReference type="Pfam" id="PF18413">
    <property type="entry name" value="Neuraminidase"/>
    <property type="match status" value="1"/>
</dbReference>
<name>A0ABD7V8M0_PSEFL</name>
<dbReference type="RefSeq" id="WP_150595678.1">
    <property type="nucleotide sequence ID" value="NZ_CABVIJ010000001.1"/>
</dbReference>
<evidence type="ECO:0000259" key="2">
    <source>
        <dbReference type="Pfam" id="PF18276"/>
    </source>
</evidence>
<feature type="domain" description="Tc toxin complex TcA C-terminal TcB-binding" evidence="2">
    <location>
        <begin position="1020"/>
        <end position="1319"/>
    </location>
</feature>
<organism evidence="5 6">
    <name type="scientific">Pseudomonas fluorescens</name>
    <dbReference type="NCBI Taxonomy" id="294"/>
    <lineage>
        <taxon>Bacteria</taxon>
        <taxon>Pseudomonadati</taxon>
        <taxon>Pseudomonadota</taxon>
        <taxon>Gammaproteobacteria</taxon>
        <taxon>Pseudomonadales</taxon>
        <taxon>Pseudomonadaceae</taxon>
        <taxon>Pseudomonas</taxon>
    </lineage>
</organism>
<gene>
    <name evidence="5" type="ORF">PS732_00025</name>
</gene>
<feature type="domain" description="Neuraminidase-like" evidence="3">
    <location>
        <begin position="162"/>
        <end position="284"/>
    </location>
</feature>
<feature type="coiled-coil region" evidence="1">
    <location>
        <begin position="844"/>
        <end position="906"/>
    </location>
</feature>
<dbReference type="Pfam" id="PF18276">
    <property type="entry name" value="TcA_TcB_BD"/>
    <property type="match status" value="1"/>
</dbReference>
<dbReference type="Pfam" id="PF20220">
    <property type="entry name" value="ABC_toxin_N"/>
    <property type="match status" value="1"/>
</dbReference>
<dbReference type="InterPro" id="IPR041079">
    <property type="entry name" value="Neuraminidase-like"/>
</dbReference>
<keyword evidence="1" id="KW-0175">Coiled coil</keyword>
<feature type="domain" description="ABC toxin N-terminal" evidence="4">
    <location>
        <begin position="10"/>
        <end position="132"/>
    </location>
</feature>
<evidence type="ECO:0000259" key="3">
    <source>
        <dbReference type="Pfam" id="PF18413"/>
    </source>
</evidence>
<evidence type="ECO:0000313" key="5">
    <source>
        <dbReference type="EMBL" id="VVO45600.1"/>
    </source>
</evidence>
<protein>
    <recommendedName>
        <fullName evidence="7">Insecticidal toxin complex protein TcaB2</fullName>
    </recommendedName>
</protein>